<evidence type="ECO:0000256" key="7">
    <source>
        <dbReference type="SAM" id="MobiDB-lite"/>
    </source>
</evidence>
<dbReference type="PROSITE" id="PS50113">
    <property type="entry name" value="PAC"/>
    <property type="match status" value="1"/>
</dbReference>
<feature type="domain" description="PAC" evidence="11">
    <location>
        <begin position="357"/>
        <end position="407"/>
    </location>
</feature>
<dbReference type="SMART" id="SM00387">
    <property type="entry name" value="HATPase_c"/>
    <property type="match status" value="1"/>
</dbReference>
<evidence type="ECO:0000259" key="8">
    <source>
        <dbReference type="PROSITE" id="PS50109"/>
    </source>
</evidence>
<dbReference type="Gene3D" id="3.30.450.40">
    <property type="match status" value="1"/>
</dbReference>
<dbReference type="GO" id="GO:0000160">
    <property type="term" value="P:phosphorelay signal transduction system"/>
    <property type="evidence" value="ECO:0007669"/>
    <property type="project" value="UniProtKB-KW"/>
</dbReference>
<dbReference type="InterPro" id="IPR011006">
    <property type="entry name" value="CheY-like_superfamily"/>
</dbReference>
<dbReference type="SMART" id="SM00388">
    <property type="entry name" value="HisKA"/>
    <property type="match status" value="1"/>
</dbReference>
<dbReference type="InterPro" id="IPR000700">
    <property type="entry name" value="PAS-assoc_C"/>
</dbReference>
<dbReference type="PANTHER" id="PTHR43711:SF1">
    <property type="entry name" value="HISTIDINE KINASE 1"/>
    <property type="match status" value="1"/>
</dbReference>
<dbReference type="Proteomes" id="UP001596395">
    <property type="component" value="Unassembled WGS sequence"/>
</dbReference>
<comment type="caution">
    <text evidence="12">The sequence shown here is derived from an EMBL/GenBank/DDBJ whole genome shotgun (WGS) entry which is preliminary data.</text>
</comment>
<dbReference type="InterPro" id="IPR001610">
    <property type="entry name" value="PAC"/>
</dbReference>
<dbReference type="InterPro" id="IPR029016">
    <property type="entry name" value="GAF-like_dom_sf"/>
</dbReference>
<protein>
    <recommendedName>
        <fullName evidence="2">histidine kinase</fullName>
        <ecNumber evidence="2">2.7.13.3</ecNumber>
    </recommendedName>
</protein>
<dbReference type="EMBL" id="JBHSXN010000002">
    <property type="protein sequence ID" value="MFC6953896.1"/>
    <property type="molecule type" value="Genomic_DNA"/>
</dbReference>
<dbReference type="SMART" id="SM00091">
    <property type="entry name" value="PAS"/>
    <property type="match status" value="1"/>
</dbReference>
<evidence type="ECO:0000256" key="5">
    <source>
        <dbReference type="ARBA" id="ARBA00023012"/>
    </source>
</evidence>
<feature type="domain" description="PAS" evidence="10">
    <location>
        <begin position="287"/>
        <end position="356"/>
    </location>
</feature>
<dbReference type="InterPro" id="IPR036097">
    <property type="entry name" value="HisK_dim/P_sf"/>
</dbReference>
<dbReference type="InterPro" id="IPR003018">
    <property type="entry name" value="GAF"/>
</dbReference>
<feature type="domain" description="Histidine kinase" evidence="8">
    <location>
        <begin position="418"/>
        <end position="615"/>
    </location>
</feature>
<dbReference type="Gene3D" id="3.30.450.20">
    <property type="entry name" value="PAS domain"/>
    <property type="match status" value="1"/>
</dbReference>
<dbReference type="CDD" id="cd00075">
    <property type="entry name" value="HATPase"/>
    <property type="match status" value="1"/>
</dbReference>
<dbReference type="SUPFAM" id="SSF55781">
    <property type="entry name" value="GAF domain-like"/>
    <property type="match status" value="1"/>
</dbReference>
<dbReference type="EC" id="2.7.13.3" evidence="2"/>
<sequence length="620" mass="68016">MQGGIRVLHVDDDDQFGELTASFLDRFGAFDVRTHQRYEDAVDAVDAESFDCVVCDYDLGEYDGLDVLDVVRDDDPDVPFVLFTAKGSERVASDAIAAGATDYLQKGSGDPSQFELLANRIESAVSEARTRARLQESRERVRRLHAVAREFETCTTDEDVYRTTLDAAEDILDFEWVFVLAPVGDRFETRPRDREGEYLPTEGFGLDEGVVGETLRTGDAARIEDLQASSVAKPSNDAFRAGLSVPVGDKAVLQAVSDEPGAFDEYDREHAELLASHATAALDRVESEQLYRTLVEQSHDGIYVYQGSSFAFVNDRVGELTGYSTRELYEMDLWTLIHEDDREYVKETARTADEGPIVREARMVRADGEVRHMALSTAKITYDGEPAFMGAARDITDRKRRETELKRTNERLEQFANVVSHDLKNPLAVAEGSLEMARETGDGVHFENASDALQRMSTLITDVLALAREGSAVVDPDGVFLSAVASAAWTNVETGDATFTVADDARIHADERRLQRLFENLFRNSVEHGASDDAVSVTVGALPDEDGFYVADDGPGIPEDDRGSVFESGVTTSDDGTGFGLAIVAEIADAHDWSVEATESAEGGARIELREVEAAPNATQ</sequence>
<dbReference type="SMART" id="SM00065">
    <property type="entry name" value="GAF"/>
    <property type="match status" value="1"/>
</dbReference>
<keyword evidence="5" id="KW-0902">Two-component regulatory system</keyword>
<keyword evidence="13" id="KW-1185">Reference proteome</keyword>
<dbReference type="InterPro" id="IPR013655">
    <property type="entry name" value="PAS_fold_3"/>
</dbReference>
<evidence type="ECO:0000313" key="13">
    <source>
        <dbReference type="Proteomes" id="UP001596395"/>
    </source>
</evidence>
<dbReference type="SUPFAM" id="SSF47384">
    <property type="entry name" value="Homodimeric domain of signal transducing histidine kinase"/>
    <property type="match status" value="1"/>
</dbReference>
<dbReference type="Gene3D" id="3.30.565.10">
    <property type="entry name" value="Histidine kinase-like ATPase, C-terminal domain"/>
    <property type="match status" value="1"/>
</dbReference>
<evidence type="ECO:0000259" key="10">
    <source>
        <dbReference type="PROSITE" id="PS50112"/>
    </source>
</evidence>
<evidence type="ECO:0000256" key="6">
    <source>
        <dbReference type="PROSITE-ProRule" id="PRU00169"/>
    </source>
</evidence>
<evidence type="ECO:0000256" key="3">
    <source>
        <dbReference type="ARBA" id="ARBA00022679"/>
    </source>
</evidence>
<name>A0ABD5VM17_9EURY</name>
<dbReference type="RefSeq" id="WP_336350845.1">
    <property type="nucleotide sequence ID" value="NZ_JAZAQL010000002.1"/>
</dbReference>
<dbReference type="Gene3D" id="3.40.50.2300">
    <property type="match status" value="1"/>
</dbReference>
<dbReference type="SUPFAM" id="SSF55874">
    <property type="entry name" value="ATPase domain of HSP90 chaperone/DNA topoisomerase II/histidine kinase"/>
    <property type="match status" value="1"/>
</dbReference>
<dbReference type="Pfam" id="PF13185">
    <property type="entry name" value="GAF_2"/>
    <property type="match status" value="1"/>
</dbReference>
<evidence type="ECO:0000256" key="1">
    <source>
        <dbReference type="ARBA" id="ARBA00000085"/>
    </source>
</evidence>
<dbReference type="PROSITE" id="PS50110">
    <property type="entry name" value="RESPONSE_REGULATORY"/>
    <property type="match status" value="1"/>
</dbReference>
<feature type="modified residue" description="4-aspartylphosphate" evidence="6">
    <location>
        <position position="56"/>
    </location>
</feature>
<dbReference type="InterPro" id="IPR036890">
    <property type="entry name" value="HATPase_C_sf"/>
</dbReference>
<evidence type="ECO:0000259" key="11">
    <source>
        <dbReference type="PROSITE" id="PS50113"/>
    </source>
</evidence>
<accession>A0ABD5VM17</accession>
<dbReference type="Pfam" id="PF08447">
    <property type="entry name" value="PAS_3"/>
    <property type="match status" value="1"/>
</dbReference>
<dbReference type="SMART" id="SM00086">
    <property type="entry name" value="PAC"/>
    <property type="match status" value="1"/>
</dbReference>
<dbReference type="AlphaFoldDB" id="A0ABD5VM17"/>
<dbReference type="InterPro" id="IPR003594">
    <property type="entry name" value="HATPase_dom"/>
</dbReference>
<evidence type="ECO:0000256" key="4">
    <source>
        <dbReference type="ARBA" id="ARBA00022777"/>
    </source>
</evidence>
<evidence type="ECO:0000313" key="12">
    <source>
        <dbReference type="EMBL" id="MFC6953896.1"/>
    </source>
</evidence>
<dbReference type="InterPro" id="IPR000014">
    <property type="entry name" value="PAS"/>
</dbReference>
<proteinExistence type="predicted"/>
<dbReference type="InterPro" id="IPR003661">
    <property type="entry name" value="HisK_dim/P_dom"/>
</dbReference>
<dbReference type="Pfam" id="PF02518">
    <property type="entry name" value="HATPase_c"/>
    <property type="match status" value="1"/>
</dbReference>
<dbReference type="SUPFAM" id="SSF52172">
    <property type="entry name" value="CheY-like"/>
    <property type="match status" value="1"/>
</dbReference>
<dbReference type="PROSITE" id="PS50112">
    <property type="entry name" value="PAS"/>
    <property type="match status" value="1"/>
</dbReference>
<dbReference type="CDD" id="cd00082">
    <property type="entry name" value="HisKA"/>
    <property type="match status" value="1"/>
</dbReference>
<comment type="catalytic activity">
    <reaction evidence="1">
        <text>ATP + protein L-histidine = ADP + protein N-phospho-L-histidine.</text>
        <dbReference type="EC" id="2.7.13.3"/>
    </reaction>
</comment>
<dbReference type="GO" id="GO:0004673">
    <property type="term" value="F:protein histidine kinase activity"/>
    <property type="evidence" value="ECO:0007669"/>
    <property type="project" value="UniProtKB-EC"/>
</dbReference>
<feature type="domain" description="Response regulatory" evidence="9">
    <location>
        <begin position="6"/>
        <end position="121"/>
    </location>
</feature>
<dbReference type="SMART" id="SM00448">
    <property type="entry name" value="REC"/>
    <property type="match status" value="1"/>
</dbReference>
<dbReference type="Gene3D" id="1.10.287.130">
    <property type="match status" value="1"/>
</dbReference>
<reference evidence="12 13" key="1">
    <citation type="journal article" date="2019" name="Int. J. Syst. Evol. Microbiol.">
        <title>The Global Catalogue of Microorganisms (GCM) 10K type strain sequencing project: providing services to taxonomists for standard genome sequencing and annotation.</title>
        <authorList>
            <consortium name="The Broad Institute Genomics Platform"/>
            <consortium name="The Broad Institute Genome Sequencing Center for Infectious Disease"/>
            <person name="Wu L."/>
            <person name="Ma J."/>
        </authorList>
    </citation>
    <scope>NUCLEOTIDE SEQUENCE [LARGE SCALE GENOMIC DNA]</scope>
    <source>
        <strain evidence="12 13">GX26</strain>
    </source>
</reference>
<dbReference type="CDD" id="cd00156">
    <property type="entry name" value="REC"/>
    <property type="match status" value="1"/>
</dbReference>
<keyword evidence="4" id="KW-0418">Kinase</keyword>
<dbReference type="Pfam" id="PF00072">
    <property type="entry name" value="Response_reg"/>
    <property type="match status" value="1"/>
</dbReference>
<feature type="region of interest" description="Disordered" evidence="7">
    <location>
        <begin position="600"/>
        <end position="620"/>
    </location>
</feature>
<evidence type="ECO:0000256" key="2">
    <source>
        <dbReference type="ARBA" id="ARBA00012438"/>
    </source>
</evidence>
<dbReference type="InterPro" id="IPR005467">
    <property type="entry name" value="His_kinase_dom"/>
</dbReference>
<dbReference type="Pfam" id="PF00512">
    <property type="entry name" value="HisKA"/>
    <property type="match status" value="1"/>
</dbReference>
<keyword evidence="6" id="KW-0597">Phosphoprotein</keyword>
<dbReference type="SUPFAM" id="SSF55785">
    <property type="entry name" value="PYP-like sensor domain (PAS domain)"/>
    <property type="match status" value="1"/>
</dbReference>
<organism evidence="12 13">
    <name type="scientific">Halorubellus litoreus</name>
    <dbReference type="NCBI Taxonomy" id="755308"/>
    <lineage>
        <taxon>Archaea</taxon>
        <taxon>Methanobacteriati</taxon>
        <taxon>Methanobacteriota</taxon>
        <taxon>Stenosarchaea group</taxon>
        <taxon>Halobacteria</taxon>
        <taxon>Halobacteriales</taxon>
        <taxon>Halorubellaceae</taxon>
        <taxon>Halorubellus</taxon>
    </lineage>
</organism>
<gene>
    <name evidence="12" type="ORF">ACFQGB_13570</name>
</gene>
<dbReference type="PROSITE" id="PS50109">
    <property type="entry name" value="HIS_KIN"/>
    <property type="match status" value="1"/>
</dbReference>
<dbReference type="NCBIfam" id="TIGR00229">
    <property type="entry name" value="sensory_box"/>
    <property type="match status" value="1"/>
</dbReference>
<dbReference type="PANTHER" id="PTHR43711">
    <property type="entry name" value="TWO-COMPONENT HISTIDINE KINASE"/>
    <property type="match status" value="1"/>
</dbReference>
<dbReference type="CDD" id="cd00130">
    <property type="entry name" value="PAS"/>
    <property type="match status" value="1"/>
</dbReference>
<dbReference type="InterPro" id="IPR035965">
    <property type="entry name" value="PAS-like_dom_sf"/>
</dbReference>
<dbReference type="InterPro" id="IPR001789">
    <property type="entry name" value="Sig_transdc_resp-reg_receiver"/>
</dbReference>
<keyword evidence="3" id="KW-0808">Transferase</keyword>
<evidence type="ECO:0000259" key="9">
    <source>
        <dbReference type="PROSITE" id="PS50110"/>
    </source>
</evidence>
<dbReference type="InterPro" id="IPR050736">
    <property type="entry name" value="Sensor_HK_Regulatory"/>
</dbReference>